<dbReference type="Proteomes" id="UP000235533">
    <property type="component" value="Unassembled WGS sequence"/>
</dbReference>
<protein>
    <submittedName>
        <fullName evidence="2">Uncharacterized protein</fullName>
    </submittedName>
</protein>
<organism evidence="2 3">
    <name type="scientific">Vibrio splendidus</name>
    <dbReference type="NCBI Taxonomy" id="29497"/>
    <lineage>
        <taxon>Bacteria</taxon>
        <taxon>Pseudomonadati</taxon>
        <taxon>Pseudomonadota</taxon>
        <taxon>Gammaproteobacteria</taxon>
        <taxon>Vibrionales</taxon>
        <taxon>Vibrionaceae</taxon>
        <taxon>Vibrio</taxon>
    </lineage>
</organism>
<sequence length="164" mass="17934">MFIKASRSVVVTVAAVLSMFWSMQVFAIQGPFSYVNVGGVPMYCTSANNKPVQLYIDPNVNQYIGMANTSNGVPYILLGPGFFNSVPPKVGQFWFLHECAHHVVGSNEAAADCFAIKNMRNLGLITHQSQAQTLLMQVSQMPGSNVHLPGPQRAQNIYNCLNNP</sequence>
<dbReference type="EMBL" id="MCZF01000012">
    <property type="protein sequence ID" value="PMM65994.1"/>
    <property type="molecule type" value="Genomic_DNA"/>
</dbReference>
<evidence type="ECO:0000313" key="3">
    <source>
        <dbReference type="Proteomes" id="UP000235533"/>
    </source>
</evidence>
<name>A0A2N7JZF0_VIBSP</name>
<feature type="chain" id="PRO_5014885887" evidence="1">
    <location>
        <begin position="28"/>
        <end position="164"/>
    </location>
</feature>
<keyword evidence="1" id="KW-0732">Signal</keyword>
<gene>
    <name evidence="2" type="ORF">BCT54_16255</name>
</gene>
<dbReference type="AlphaFoldDB" id="A0A2N7JZF0"/>
<dbReference type="RefSeq" id="WP_102550923.1">
    <property type="nucleotide sequence ID" value="NZ_MCZF01000012.1"/>
</dbReference>
<proteinExistence type="predicted"/>
<accession>A0A2N7JZF0</accession>
<reference evidence="3" key="1">
    <citation type="submission" date="2016-07" db="EMBL/GenBank/DDBJ databases">
        <title>Nontailed viruses are major unrecognized killers of bacteria in the ocean.</title>
        <authorList>
            <person name="Kauffman K."/>
            <person name="Hussain F."/>
            <person name="Yang J."/>
            <person name="Arevalo P."/>
            <person name="Brown J."/>
            <person name="Cutler M."/>
            <person name="Kelly L."/>
            <person name="Polz M.F."/>
        </authorList>
    </citation>
    <scope>NUCLEOTIDE SEQUENCE [LARGE SCALE GENOMIC DNA]</scope>
    <source>
        <strain evidence="3">10N.261.48.B5</strain>
    </source>
</reference>
<comment type="caution">
    <text evidence="2">The sequence shown here is derived from an EMBL/GenBank/DDBJ whole genome shotgun (WGS) entry which is preliminary data.</text>
</comment>
<feature type="signal peptide" evidence="1">
    <location>
        <begin position="1"/>
        <end position="27"/>
    </location>
</feature>
<evidence type="ECO:0000256" key="1">
    <source>
        <dbReference type="SAM" id="SignalP"/>
    </source>
</evidence>
<evidence type="ECO:0000313" key="2">
    <source>
        <dbReference type="EMBL" id="PMM65994.1"/>
    </source>
</evidence>